<sequence>PLSLSLLPSFAHLSLFPLGRMLVYAFLIPHFLIAGALVMFCGGGDKKPAGGAAAAGGAATEGGDKPAA</sequence>
<keyword evidence="2" id="KW-1133">Transmembrane helix</keyword>
<gene>
    <name evidence="3" type="ORF">PENTCL1PPCAC_7391</name>
</gene>
<dbReference type="AlphaFoldDB" id="A0AAV5SPU8"/>
<dbReference type="Proteomes" id="UP001432027">
    <property type="component" value="Unassembled WGS sequence"/>
</dbReference>
<organism evidence="3 4">
    <name type="scientific">Pristionchus entomophagus</name>
    <dbReference type="NCBI Taxonomy" id="358040"/>
    <lineage>
        <taxon>Eukaryota</taxon>
        <taxon>Metazoa</taxon>
        <taxon>Ecdysozoa</taxon>
        <taxon>Nematoda</taxon>
        <taxon>Chromadorea</taxon>
        <taxon>Rhabditida</taxon>
        <taxon>Rhabditina</taxon>
        <taxon>Diplogasteromorpha</taxon>
        <taxon>Diplogasteroidea</taxon>
        <taxon>Neodiplogasteridae</taxon>
        <taxon>Pristionchus</taxon>
    </lineage>
</organism>
<feature type="non-terminal residue" evidence="3">
    <location>
        <position position="1"/>
    </location>
</feature>
<keyword evidence="2" id="KW-0812">Transmembrane</keyword>
<dbReference type="EMBL" id="BTSX01000002">
    <property type="protein sequence ID" value="GMS85216.1"/>
    <property type="molecule type" value="Genomic_DNA"/>
</dbReference>
<reference evidence="3" key="1">
    <citation type="submission" date="2023-10" db="EMBL/GenBank/DDBJ databases">
        <title>Genome assembly of Pristionchus species.</title>
        <authorList>
            <person name="Yoshida K."/>
            <person name="Sommer R.J."/>
        </authorList>
    </citation>
    <scope>NUCLEOTIDE SEQUENCE</scope>
    <source>
        <strain evidence="3">RS0144</strain>
    </source>
</reference>
<keyword evidence="2" id="KW-0472">Membrane</keyword>
<comment type="caution">
    <text evidence="3">The sequence shown here is derived from an EMBL/GenBank/DDBJ whole genome shotgun (WGS) entry which is preliminary data.</text>
</comment>
<feature type="region of interest" description="Disordered" evidence="1">
    <location>
        <begin position="48"/>
        <end position="68"/>
    </location>
</feature>
<evidence type="ECO:0000313" key="3">
    <source>
        <dbReference type="EMBL" id="GMS85216.1"/>
    </source>
</evidence>
<name>A0AAV5SPU8_9BILA</name>
<keyword evidence="4" id="KW-1185">Reference proteome</keyword>
<proteinExistence type="predicted"/>
<accession>A0AAV5SPU8</accession>
<evidence type="ECO:0000313" key="4">
    <source>
        <dbReference type="Proteomes" id="UP001432027"/>
    </source>
</evidence>
<evidence type="ECO:0000256" key="2">
    <source>
        <dbReference type="SAM" id="Phobius"/>
    </source>
</evidence>
<protein>
    <submittedName>
        <fullName evidence="3">Uncharacterized protein</fullName>
    </submittedName>
</protein>
<feature type="compositionally biased region" description="Low complexity" evidence="1">
    <location>
        <begin position="49"/>
        <end position="58"/>
    </location>
</feature>
<evidence type="ECO:0000256" key="1">
    <source>
        <dbReference type="SAM" id="MobiDB-lite"/>
    </source>
</evidence>
<feature type="transmembrane region" description="Helical" evidence="2">
    <location>
        <begin position="22"/>
        <end position="41"/>
    </location>
</feature>